<evidence type="ECO:0000313" key="2">
    <source>
        <dbReference type="Proteomes" id="UP001239111"/>
    </source>
</evidence>
<proteinExistence type="predicted"/>
<sequence length="267" mass="30460">MSRFVVENIGFGSITRDEFIDQHATDFANHLYNDEPNVRKAIIIVDGTHSYIHKSSNFRTLRQTYCRHKGRHLLKPALIVAPDGHILYIQDPYFSDARNNNAAMLRDELEDPERPMSGWVQEGDIVLCDRGNRDVLRLLAQMDLITRTPALLDAGERQLSTEDANESRKVTKMRWIVEARNGHIKSIFQFLNQTMQIQHCPNLGDFNQIAGALINGYHPPLLMEGADAAMAGRMLQRANEPNELQARVETENLATSKCSKMDQTWCR</sequence>
<organism evidence="1 2">
    <name type="scientific">Eretmocerus hayati</name>
    <dbReference type="NCBI Taxonomy" id="131215"/>
    <lineage>
        <taxon>Eukaryota</taxon>
        <taxon>Metazoa</taxon>
        <taxon>Ecdysozoa</taxon>
        <taxon>Arthropoda</taxon>
        <taxon>Hexapoda</taxon>
        <taxon>Insecta</taxon>
        <taxon>Pterygota</taxon>
        <taxon>Neoptera</taxon>
        <taxon>Endopterygota</taxon>
        <taxon>Hymenoptera</taxon>
        <taxon>Apocrita</taxon>
        <taxon>Proctotrupomorpha</taxon>
        <taxon>Chalcidoidea</taxon>
        <taxon>Aphelinidae</taxon>
        <taxon>Aphelininae</taxon>
        <taxon>Eretmocerus</taxon>
    </lineage>
</organism>
<reference evidence="1" key="1">
    <citation type="submission" date="2023-04" db="EMBL/GenBank/DDBJ databases">
        <title>A chromosome-level genome assembly of the parasitoid wasp Eretmocerus hayati.</title>
        <authorList>
            <person name="Zhong Y."/>
            <person name="Liu S."/>
            <person name="Liu Y."/>
        </authorList>
    </citation>
    <scope>NUCLEOTIDE SEQUENCE</scope>
    <source>
        <strain evidence="1">ZJU_SS_LIU_2023</strain>
    </source>
</reference>
<accession>A0ACC2PWK9</accession>
<evidence type="ECO:0000313" key="1">
    <source>
        <dbReference type="EMBL" id="KAJ8687674.1"/>
    </source>
</evidence>
<keyword evidence="2" id="KW-1185">Reference proteome</keyword>
<gene>
    <name evidence="1" type="ORF">QAD02_023468</name>
</gene>
<dbReference type="EMBL" id="CM056741">
    <property type="protein sequence ID" value="KAJ8687674.1"/>
    <property type="molecule type" value="Genomic_DNA"/>
</dbReference>
<protein>
    <submittedName>
        <fullName evidence="1">Uncharacterized protein</fullName>
    </submittedName>
</protein>
<name>A0ACC2PWK9_9HYME</name>
<dbReference type="Proteomes" id="UP001239111">
    <property type="component" value="Chromosome 1"/>
</dbReference>
<comment type="caution">
    <text evidence="1">The sequence shown here is derived from an EMBL/GenBank/DDBJ whole genome shotgun (WGS) entry which is preliminary data.</text>
</comment>